<feature type="non-terminal residue" evidence="2">
    <location>
        <position position="1"/>
    </location>
</feature>
<keyword evidence="3" id="KW-1185">Reference proteome</keyword>
<dbReference type="EMBL" id="JYDI01000284">
    <property type="protein sequence ID" value="KRY46509.1"/>
    <property type="molecule type" value="Genomic_DNA"/>
</dbReference>
<accession>A0A0V1CB42</accession>
<organism evidence="2 3">
    <name type="scientific">Trichinella britovi</name>
    <name type="common">Parasitic roundworm</name>
    <dbReference type="NCBI Taxonomy" id="45882"/>
    <lineage>
        <taxon>Eukaryota</taxon>
        <taxon>Metazoa</taxon>
        <taxon>Ecdysozoa</taxon>
        <taxon>Nematoda</taxon>
        <taxon>Enoplea</taxon>
        <taxon>Dorylaimia</taxon>
        <taxon>Trichinellida</taxon>
        <taxon>Trichinellidae</taxon>
        <taxon>Trichinella</taxon>
    </lineage>
</organism>
<evidence type="ECO:0000313" key="2">
    <source>
        <dbReference type="EMBL" id="KRY46509.1"/>
    </source>
</evidence>
<name>A0A0V1CB42_TRIBR</name>
<sequence>LHFFTFTPTIHSLPLSSLPLFPSLNLLQILNIIIRAFWFLNLFKFFIFTTFNSNVVHFRLLILSREIKYITQIDMQFCSSYSKRLFTQYFHG</sequence>
<keyword evidence="1" id="KW-1133">Transmembrane helix</keyword>
<gene>
    <name evidence="2" type="ORF">T03_17115</name>
</gene>
<keyword evidence="1" id="KW-0812">Transmembrane</keyword>
<evidence type="ECO:0000313" key="3">
    <source>
        <dbReference type="Proteomes" id="UP000054653"/>
    </source>
</evidence>
<reference evidence="2 3" key="1">
    <citation type="submission" date="2015-01" db="EMBL/GenBank/DDBJ databases">
        <title>Evolution of Trichinella species and genotypes.</title>
        <authorList>
            <person name="Korhonen P.K."/>
            <person name="Edoardo P."/>
            <person name="Giuseppe L.R."/>
            <person name="Gasser R.B."/>
        </authorList>
    </citation>
    <scope>NUCLEOTIDE SEQUENCE [LARGE SCALE GENOMIC DNA]</scope>
    <source>
        <strain evidence="2">ISS120</strain>
    </source>
</reference>
<dbReference type="Proteomes" id="UP000054653">
    <property type="component" value="Unassembled WGS sequence"/>
</dbReference>
<protein>
    <submittedName>
        <fullName evidence="2">Uncharacterized protein</fullName>
    </submittedName>
</protein>
<feature type="transmembrane region" description="Helical" evidence="1">
    <location>
        <begin position="20"/>
        <end position="43"/>
    </location>
</feature>
<evidence type="ECO:0000256" key="1">
    <source>
        <dbReference type="SAM" id="Phobius"/>
    </source>
</evidence>
<dbReference type="AlphaFoldDB" id="A0A0V1CB42"/>
<keyword evidence="1" id="KW-0472">Membrane</keyword>
<comment type="caution">
    <text evidence="2">The sequence shown here is derived from an EMBL/GenBank/DDBJ whole genome shotgun (WGS) entry which is preliminary data.</text>
</comment>
<proteinExistence type="predicted"/>